<dbReference type="Pfam" id="PF01943">
    <property type="entry name" value="Polysacc_synt"/>
    <property type="match status" value="1"/>
</dbReference>
<keyword evidence="8" id="KW-1185">Reference proteome</keyword>
<evidence type="ECO:0000256" key="4">
    <source>
        <dbReference type="ARBA" id="ARBA00022989"/>
    </source>
</evidence>
<feature type="transmembrane region" description="Helical" evidence="6">
    <location>
        <begin position="170"/>
        <end position="190"/>
    </location>
</feature>
<evidence type="ECO:0000256" key="2">
    <source>
        <dbReference type="ARBA" id="ARBA00022475"/>
    </source>
</evidence>
<feature type="transmembrane region" description="Helical" evidence="6">
    <location>
        <begin position="331"/>
        <end position="349"/>
    </location>
</feature>
<proteinExistence type="predicted"/>
<reference evidence="7 8" key="1">
    <citation type="journal article" date="2010" name="PLoS ONE">
        <title>The genome sequence of the rumen methanogen Methanobrevibacter ruminantium reveals new possibilities for controlling ruminant methane emissions.</title>
        <authorList>
            <person name="Leahy S.C."/>
            <person name="Kelly W.J."/>
            <person name="Altermann E."/>
            <person name="Ronimus R.S."/>
            <person name="Yeoman C.J."/>
            <person name="Pacheco D.M."/>
            <person name="Li D."/>
            <person name="Kong Z."/>
            <person name="McTavish S."/>
            <person name="Sang C."/>
            <person name="Lambie S.C."/>
            <person name="Janssen P.H."/>
            <person name="Dey D."/>
            <person name="Attwood G.T."/>
        </authorList>
    </citation>
    <scope>NUCLEOTIDE SEQUENCE [LARGE SCALE GENOMIC DNA]</scope>
    <source>
        <strain evidence="8">ATCC 35063 / DSM 1093 / JCM 13430 / OCM 146 / M1</strain>
    </source>
</reference>
<dbReference type="OrthoDB" id="19148at2157"/>
<dbReference type="AlphaFoldDB" id="D3E4B3"/>
<dbReference type="GeneID" id="8771177"/>
<dbReference type="InterPro" id="IPR002797">
    <property type="entry name" value="Polysacc_synth"/>
</dbReference>
<evidence type="ECO:0000313" key="7">
    <source>
        <dbReference type="EMBL" id="ADC47374.1"/>
    </source>
</evidence>
<gene>
    <name evidence="7" type="ordered locus">mru_1524</name>
</gene>
<dbReference type="CDD" id="cd13128">
    <property type="entry name" value="MATE_Wzx_like"/>
    <property type="match status" value="1"/>
</dbReference>
<feature type="transmembrane region" description="Helical" evidence="6">
    <location>
        <begin position="111"/>
        <end position="132"/>
    </location>
</feature>
<feature type="transmembrane region" description="Helical" evidence="6">
    <location>
        <begin position="294"/>
        <end position="311"/>
    </location>
</feature>
<feature type="transmembrane region" description="Helical" evidence="6">
    <location>
        <begin position="41"/>
        <end position="62"/>
    </location>
</feature>
<dbReference type="InterPro" id="IPR050833">
    <property type="entry name" value="Poly_Biosynth_Transport"/>
</dbReference>
<dbReference type="Proteomes" id="UP000008680">
    <property type="component" value="Chromosome"/>
</dbReference>
<dbReference type="KEGG" id="mru:mru_1524"/>
<accession>D3E4B3</accession>
<feature type="transmembrane region" description="Helical" evidence="6">
    <location>
        <begin position="415"/>
        <end position="434"/>
    </location>
</feature>
<evidence type="ECO:0000256" key="3">
    <source>
        <dbReference type="ARBA" id="ARBA00022692"/>
    </source>
</evidence>
<evidence type="ECO:0000313" key="8">
    <source>
        <dbReference type="Proteomes" id="UP000008680"/>
    </source>
</evidence>
<keyword evidence="3 6" id="KW-0812">Transmembrane</keyword>
<dbReference type="PANTHER" id="PTHR30250">
    <property type="entry name" value="PST FAMILY PREDICTED COLANIC ACID TRANSPORTER"/>
    <property type="match status" value="1"/>
</dbReference>
<feature type="transmembrane region" description="Helical" evidence="6">
    <location>
        <begin position="384"/>
        <end position="403"/>
    </location>
</feature>
<dbReference type="PANTHER" id="PTHR30250:SF11">
    <property type="entry name" value="O-ANTIGEN TRANSPORTER-RELATED"/>
    <property type="match status" value="1"/>
</dbReference>
<dbReference type="eggNOG" id="arCOG02209">
    <property type="taxonomic scope" value="Archaea"/>
</dbReference>
<organism evidence="7 8">
    <name type="scientific">Methanobrevibacter ruminantium (strain ATCC 35063 / DSM 1093 / JCM 13430 / OCM 146 / M1)</name>
    <name type="common">Methanobacterium ruminantium</name>
    <dbReference type="NCBI Taxonomy" id="634498"/>
    <lineage>
        <taxon>Archaea</taxon>
        <taxon>Methanobacteriati</taxon>
        <taxon>Methanobacteriota</taxon>
        <taxon>Methanomada group</taxon>
        <taxon>Methanobacteria</taxon>
        <taxon>Methanobacteriales</taxon>
        <taxon>Methanobacteriaceae</taxon>
        <taxon>Methanobrevibacter</taxon>
    </lineage>
</organism>
<evidence type="ECO:0000256" key="1">
    <source>
        <dbReference type="ARBA" id="ARBA00004651"/>
    </source>
</evidence>
<feature type="transmembrane region" description="Helical" evidence="6">
    <location>
        <begin position="211"/>
        <end position="231"/>
    </location>
</feature>
<feature type="transmembrane region" description="Helical" evidence="6">
    <location>
        <begin position="440"/>
        <end position="457"/>
    </location>
</feature>
<name>D3E4B3_METRM</name>
<dbReference type="STRING" id="634498.mru_1524"/>
<dbReference type="HOGENOM" id="CLU_022017_6_2_2"/>
<feature type="transmembrane region" description="Helical" evidence="6">
    <location>
        <begin position="12"/>
        <end position="35"/>
    </location>
</feature>
<sequence>MNQIKSIFKNTGWLSVSQVITSICAFLWTIIIARYLGVSDYGIVSFAVSFTGLMGIVMDLGISTYITREIAKHKDLVRKYFNNIFLFKLILAIILFILSGLILYVMGYSHLTIIVTLVFTIELIFMSMTTFLNGVFQAFEKVKYQAIGAILNSSFLLIGILITLGFDLGVISIAFAYTVAYSIYFSYMFLSYVKTFSRPHLELDTNFIREVIIKSIPFGLTNFFYSIYFSIDIVMLSYLAGDYATGLYKSAYNIINVFTTFFVVYQSVIFPVMSKFFKESQNLIKVSYELSVKYLLLIIIPISIGIFFYARPVVDLIYSNQYSLASTPVQILIWTVSFLFVNGAAAVLLNAIDKEKTVTKIYIIAAIFNVCLNLILIPRFSYDGAAIATVLSEILITIITLYHIFKTDYKPDLGLLKNVIKLIVCGIILFVALYYLNLSLWFAIPVGFIVYLISLFITKSIDDNDRYVIRELINR</sequence>
<dbReference type="PATRIC" id="fig|634498.28.peg.1526"/>
<feature type="transmembrane region" description="Helical" evidence="6">
    <location>
        <begin position="361"/>
        <end position="378"/>
    </location>
</feature>
<keyword evidence="4 6" id="KW-1133">Transmembrane helix</keyword>
<keyword evidence="5 6" id="KW-0472">Membrane</keyword>
<keyword evidence="2" id="KW-1003">Cell membrane</keyword>
<protein>
    <submittedName>
        <fullName evidence="7">Polysaccharide biosynthesis protein</fullName>
    </submittedName>
</protein>
<dbReference type="RefSeq" id="WP_012956323.1">
    <property type="nucleotide sequence ID" value="NC_013790.1"/>
</dbReference>
<feature type="transmembrane region" description="Helical" evidence="6">
    <location>
        <begin position="144"/>
        <end position="164"/>
    </location>
</feature>
<feature type="transmembrane region" description="Helical" evidence="6">
    <location>
        <begin position="83"/>
        <end position="105"/>
    </location>
</feature>
<dbReference type="GO" id="GO:0005886">
    <property type="term" value="C:plasma membrane"/>
    <property type="evidence" value="ECO:0007669"/>
    <property type="project" value="UniProtKB-SubCell"/>
</dbReference>
<dbReference type="EMBL" id="CP001719">
    <property type="protein sequence ID" value="ADC47374.1"/>
    <property type="molecule type" value="Genomic_DNA"/>
</dbReference>
<feature type="transmembrane region" description="Helical" evidence="6">
    <location>
        <begin position="251"/>
        <end position="273"/>
    </location>
</feature>
<comment type="subcellular location">
    <subcellularLocation>
        <location evidence="1">Cell membrane</location>
        <topology evidence="1">Multi-pass membrane protein</topology>
    </subcellularLocation>
</comment>
<evidence type="ECO:0000256" key="6">
    <source>
        <dbReference type="SAM" id="Phobius"/>
    </source>
</evidence>
<evidence type="ECO:0000256" key="5">
    <source>
        <dbReference type="ARBA" id="ARBA00023136"/>
    </source>
</evidence>